<protein>
    <submittedName>
        <fullName evidence="1">Uncharacterized protein</fullName>
    </submittedName>
</protein>
<organism evidence="1 2">
    <name type="scientific">Lentzea pudingi</name>
    <dbReference type="NCBI Taxonomy" id="1789439"/>
    <lineage>
        <taxon>Bacteria</taxon>
        <taxon>Bacillati</taxon>
        <taxon>Actinomycetota</taxon>
        <taxon>Actinomycetes</taxon>
        <taxon>Pseudonocardiales</taxon>
        <taxon>Pseudonocardiaceae</taxon>
        <taxon>Lentzea</taxon>
    </lineage>
</organism>
<dbReference type="EMBL" id="BMNC01000028">
    <property type="protein sequence ID" value="GGN28535.1"/>
    <property type="molecule type" value="Genomic_DNA"/>
</dbReference>
<reference evidence="2" key="1">
    <citation type="journal article" date="2019" name="Int. J. Syst. Evol. Microbiol.">
        <title>The Global Catalogue of Microorganisms (GCM) 10K type strain sequencing project: providing services to taxonomists for standard genome sequencing and annotation.</title>
        <authorList>
            <consortium name="The Broad Institute Genomics Platform"/>
            <consortium name="The Broad Institute Genome Sequencing Center for Infectious Disease"/>
            <person name="Wu L."/>
            <person name="Ma J."/>
        </authorList>
    </citation>
    <scope>NUCLEOTIDE SEQUENCE [LARGE SCALE GENOMIC DNA]</scope>
    <source>
        <strain evidence="2">CGMCC 4.7319</strain>
    </source>
</reference>
<comment type="caution">
    <text evidence="1">The sequence shown here is derived from an EMBL/GenBank/DDBJ whole genome shotgun (WGS) entry which is preliminary data.</text>
</comment>
<gene>
    <name evidence="1" type="ORF">GCM10011609_84720</name>
</gene>
<evidence type="ECO:0000313" key="2">
    <source>
        <dbReference type="Proteomes" id="UP000597656"/>
    </source>
</evidence>
<name>A0ABQ2ITB6_9PSEU</name>
<evidence type="ECO:0000313" key="1">
    <source>
        <dbReference type="EMBL" id="GGN28535.1"/>
    </source>
</evidence>
<keyword evidence="2" id="KW-1185">Reference proteome</keyword>
<sequence>MAISAASLTQSPNRNSLGATVIAARIVGWPNSSRWCRRWEITTKGRRAGRKVLVRADSASGTYEFAEWLHGRKLGYSVGFNLPDNAIKCLGRIRAHTWTSAYDDEERLPRDGAWITEAADVLEMSWWPKTCGPL</sequence>
<accession>A0ABQ2ITB6</accession>
<dbReference type="Proteomes" id="UP000597656">
    <property type="component" value="Unassembled WGS sequence"/>
</dbReference>
<proteinExistence type="predicted"/>